<organism evidence="2 3">
    <name type="scientific">Drechmeria coniospora</name>
    <name type="common">Nematophagous fungus</name>
    <name type="synonym">Meria coniospora</name>
    <dbReference type="NCBI Taxonomy" id="98403"/>
    <lineage>
        <taxon>Eukaryota</taxon>
        <taxon>Fungi</taxon>
        <taxon>Dikarya</taxon>
        <taxon>Ascomycota</taxon>
        <taxon>Pezizomycotina</taxon>
        <taxon>Sordariomycetes</taxon>
        <taxon>Hypocreomycetidae</taxon>
        <taxon>Hypocreales</taxon>
        <taxon>Ophiocordycipitaceae</taxon>
        <taxon>Drechmeria</taxon>
    </lineage>
</organism>
<sequence length="484" mass="52272">MRMPQFSCEGSVENLGTSGPSERTDREPDIEPASTMEAISGAVDEQPPRQAPHMKLLAQWPAWREPPPPAVKESLPTANDDDKRLAGGEDQQPFYSSVQWTADGTTILAGASDNTVSSFVLPADLLQSGDANRLLESQARTKLPEPTQAMAPAPYFSLADPATQTYLVGCRDHPLHIYHAFPRPGHRPTPLGTYKLIRKETEQYITPASLLWTYPGTHFLCGSSNRIDYFDVSRHGSDGPMLTVPTIPSKRHVSKGNGVGMRGTVAALAASPPAADGGSMVAAGTWTRWMGLYDLGRTDRIVANWSIARAAEGEFKVDLVGQGIVQVVWSPCGRYLVINERNANSLLVYDIRSTGQLLAALCGRQSTTQQKLMCDVFQGDVSGDGRFEVWAGSQDGSVLVWEDVGARYGLAQPLWDWHAHQSPVGGTALHSCGSVVATCSGAWVHSPETPDDGAIPARHPGRHTTRTLDESSLKIWSIGTQAAP</sequence>
<evidence type="ECO:0000256" key="1">
    <source>
        <dbReference type="SAM" id="MobiDB-lite"/>
    </source>
</evidence>
<evidence type="ECO:0000313" key="3">
    <source>
        <dbReference type="Proteomes" id="UP000076580"/>
    </source>
</evidence>
<dbReference type="GeneID" id="63712949"/>
<dbReference type="STRING" id="98403.A0A151GQ01"/>
<name>A0A151GQ01_DRECN</name>
<reference evidence="2 3" key="1">
    <citation type="journal article" date="2016" name="Sci. Rep.">
        <title>Insights into Adaptations to a Near-Obligate Nematode Endoparasitic Lifestyle from the Finished Genome of Drechmeria coniospora.</title>
        <authorList>
            <person name="Zhang L."/>
            <person name="Zhou Z."/>
            <person name="Guo Q."/>
            <person name="Fokkens L."/>
            <person name="Miskei M."/>
            <person name="Pocsi I."/>
            <person name="Zhang W."/>
            <person name="Chen M."/>
            <person name="Wang L."/>
            <person name="Sun Y."/>
            <person name="Donzelli B.G."/>
            <person name="Gibson D.M."/>
            <person name="Nelson D.R."/>
            <person name="Luo J.G."/>
            <person name="Rep M."/>
            <person name="Liu H."/>
            <person name="Yang S."/>
            <person name="Wang J."/>
            <person name="Krasnoff S.B."/>
            <person name="Xu Y."/>
            <person name="Molnar I."/>
            <person name="Lin M."/>
        </authorList>
    </citation>
    <scope>NUCLEOTIDE SEQUENCE [LARGE SCALE GENOMIC DNA]</scope>
    <source>
        <strain evidence="2 3">ARSEF 6962</strain>
    </source>
</reference>
<evidence type="ECO:0000313" key="2">
    <source>
        <dbReference type="EMBL" id="KYK59176.1"/>
    </source>
</evidence>
<feature type="region of interest" description="Disordered" evidence="1">
    <location>
        <begin position="1"/>
        <end position="34"/>
    </location>
</feature>
<comment type="caution">
    <text evidence="2">The sequence shown here is derived from an EMBL/GenBank/DDBJ whole genome shotgun (WGS) entry which is preliminary data.</text>
</comment>
<dbReference type="EMBL" id="LAYC01000001">
    <property type="protein sequence ID" value="KYK59176.1"/>
    <property type="molecule type" value="Genomic_DNA"/>
</dbReference>
<dbReference type="InterPro" id="IPR036322">
    <property type="entry name" value="WD40_repeat_dom_sf"/>
</dbReference>
<dbReference type="InterPro" id="IPR051150">
    <property type="entry name" value="SWT21/TCAB1_mRNA_Telomere"/>
</dbReference>
<keyword evidence="3" id="KW-1185">Reference proteome</keyword>
<gene>
    <name evidence="2" type="ORF">DCS_00306</name>
</gene>
<dbReference type="Proteomes" id="UP000076580">
    <property type="component" value="Chromosome 01"/>
</dbReference>
<dbReference type="InterPro" id="IPR015943">
    <property type="entry name" value="WD40/YVTN_repeat-like_dom_sf"/>
</dbReference>
<protein>
    <submittedName>
        <fullName evidence="2">WD repeat-containing protein 79</fullName>
    </submittedName>
</protein>
<dbReference type="AlphaFoldDB" id="A0A151GQ01"/>
<dbReference type="SUPFAM" id="SSF50978">
    <property type="entry name" value="WD40 repeat-like"/>
    <property type="match status" value="1"/>
</dbReference>
<dbReference type="RefSeq" id="XP_040658528.1">
    <property type="nucleotide sequence ID" value="XM_040797645.1"/>
</dbReference>
<dbReference type="PANTHER" id="PTHR13211">
    <property type="entry name" value="TELOMERASE CAJAL BODY PROTEIN 1"/>
    <property type="match status" value="1"/>
</dbReference>
<proteinExistence type="predicted"/>
<dbReference type="InParanoid" id="A0A151GQ01"/>
<accession>A0A151GQ01</accession>
<dbReference type="PANTHER" id="PTHR13211:SF0">
    <property type="entry name" value="TELOMERASE CAJAL BODY PROTEIN 1"/>
    <property type="match status" value="1"/>
</dbReference>
<feature type="region of interest" description="Disordered" evidence="1">
    <location>
        <begin position="61"/>
        <end position="90"/>
    </location>
</feature>
<dbReference type="Gene3D" id="2.130.10.10">
    <property type="entry name" value="YVTN repeat-like/Quinoprotein amine dehydrogenase"/>
    <property type="match status" value="1"/>
</dbReference>